<dbReference type="EMBL" id="QOVL01000005">
    <property type="protein sequence ID" value="RXG32069.1"/>
    <property type="molecule type" value="Genomic_DNA"/>
</dbReference>
<accession>A0A4Q0PNE4</accession>
<proteinExistence type="predicted"/>
<name>A0A4Q0PNE4_9FLAO</name>
<gene>
    <name evidence="1" type="ORF">DSL99_1374</name>
</gene>
<dbReference type="Proteomes" id="UP000290608">
    <property type="component" value="Unassembled WGS sequence"/>
</dbReference>
<sequence length="621" mass="71797">MILRVIHPLFKLDLEDKGLTLIEENSWFNDRFFTKYTYPFDFESTDELDAALQHITKIERASTESVYDVIFLVEGKRHDAQLLIDITIGRRLSPSISYGFEELPNWNKKLADLPLESFTPSPSIYDLAESYADLSWPTVNFCFPQVIPPEGKYDTDTDQWAYFEGFINNRVGSAFLQNEYDTENDLQINRNVMQPMPYLLYVLQQGFADAGYELAGDILQDPELQKAFITCLSDYYTSINEDAENITKNADEYYEILEVDTFDNVRRIEKARYANQQSITEPGRYVISGNVVVRTDRSQSAAYLYFNEEEIFRGVNFNRSYNEEYFSINETVEVFFGETGVIDFESYQLAHAILDGEKIPDALIFDLSITKITEYNEENEAQPTLLTPSEVKLNRCVPDMTFGDLFNAIRNYRNYDLRIVGDQAFVNKIEKELVSRPKVNLKAFEVREPRIKNNGDRSYLLKFQDIDNDLFDHPPVYVDRLGSNTEGYVKSADTTEIVIDLAPMPNNSLKGISTAQMISDDKNKLQLGLYSGLIDGKNAAENPRLLGLLNSYDKYYKNWLDFRFKTRTVEWTFKCTPEVSRQVTAYSEIQAYNSRFIPERVSKKILSKEEVEITLEVDKLV</sequence>
<evidence type="ECO:0000313" key="2">
    <source>
        <dbReference type="Proteomes" id="UP000290608"/>
    </source>
</evidence>
<protein>
    <submittedName>
        <fullName evidence="1">Uncharacterized protein</fullName>
    </submittedName>
</protein>
<reference evidence="1 2" key="1">
    <citation type="submission" date="2018-07" db="EMBL/GenBank/DDBJ databases">
        <title>Leeuwenhoekiella genomics.</title>
        <authorList>
            <person name="Tahon G."/>
            <person name="Willems A."/>
        </authorList>
    </citation>
    <scope>NUCLEOTIDE SEQUENCE [LARGE SCALE GENOMIC DNA]</scope>
    <source>
        <strain evidence="1 2">LMG 1345</strain>
    </source>
</reference>
<evidence type="ECO:0000313" key="1">
    <source>
        <dbReference type="EMBL" id="RXG32069.1"/>
    </source>
</evidence>
<dbReference type="RefSeq" id="WP_073098541.1">
    <property type="nucleotide sequence ID" value="NZ_QOVL01000005.1"/>
</dbReference>
<dbReference type="AlphaFoldDB" id="A0A4Q0PNE4"/>
<dbReference type="STRING" id="1122159.SAMN02745246_01429"/>
<comment type="caution">
    <text evidence="1">The sequence shown here is derived from an EMBL/GenBank/DDBJ whole genome shotgun (WGS) entry which is preliminary data.</text>
</comment>
<organism evidence="1 2">
    <name type="scientific">Leeuwenhoekiella marinoflava</name>
    <dbReference type="NCBI Taxonomy" id="988"/>
    <lineage>
        <taxon>Bacteria</taxon>
        <taxon>Pseudomonadati</taxon>
        <taxon>Bacteroidota</taxon>
        <taxon>Flavobacteriia</taxon>
        <taxon>Flavobacteriales</taxon>
        <taxon>Flavobacteriaceae</taxon>
        <taxon>Leeuwenhoekiella</taxon>
    </lineage>
</organism>